<proteinExistence type="predicted"/>
<protein>
    <submittedName>
        <fullName evidence="2">Uncharacterized protein</fullName>
    </submittedName>
</protein>
<reference evidence="2 3" key="1">
    <citation type="submission" date="2021-06" db="EMBL/GenBank/DDBJ databases">
        <authorList>
            <person name="Palmer J.M."/>
        </authorList>
    </citation>
    <scope>NUCLEOTIDE SEQUENCE [LARGE SCALE GENOMIC DNA]</scope>
    <source>
        <strain evidence="2 3">XR_2019</strain>
        <tissue evidence="2">Muscle</tissue>
    </source>
</reference>
<comment type="caution">
    <text evidence="2">The sequence shown here is derived from an EMBL/GenBank/DDBJ whole genome shotgun (WGS) entry which is preliminary data.</text>
</comment>
<evidence type="ECO:0000313" key="2">
    <source>
        <dbReference type="EMBL" id="MEQ2271542.1"/>
    </source>
</evidence>
<name>A0ABV0WRB9_9TELE</name>
<dbReference type="Proteomes" id="UP001444071">
    <property type="component" value="Unassembled WGS sequence"/>
</dbReference>
<keyword evidence="3" id="KW-1185">Reference proteome</keyword>
<accession>A0ABV0WRB9</accession>
<feature type="region of interest" description="Disordered" evidence="1">
    <location>
        <begin position="48"/>
        <end position="105"/>
    </location>
</feature>
<evidence type="ECO:0000313" key="3">
    <source>
        <dbReference type="Proteomes" id="UP001444071"/>
    </source>
</evidence>
<organism evidence="2 3">
    <name type="scientific">Xenotaenia resolanae</name>
    <dbReference type="NCBI Taxonomy" id="208358"/>
    <lineage>
        <taxon>Eukaryota</taxon>
        <taxon>Metazoa</taxon>
        <taxon>Chordata</taxon>
        <taxon>Craniata</taxon>
        <taxon>Vertebrata</taxon>
        <taxon>Euteleostomi</taxon>
        <taxon>Actinopterygii</taxon>
        <taxon>Neopterygii</taxon>
        <taxon>Teleostei</taxon>
        <taxon>Neoteleostei</taxon>
        <taxon>Acanthomorphata</taxon>
        <taxon>Ovalentaria</taxon>
        <taxon>Atherinomorphae</taxon>
        <taxon>Cyprinodontiformes</taxon>
        <taxon>Goodeidae</taxon>
        <taxon>Xenotaenia</taxon>
    </lineage>
</organism>
<dbReference type="EMBL" id="JAHRIM010062095">
    <property type="protein sequence ID" value="MEQ2271542.1"/>
    <property type="molecule type" value="Genomic_DNA"/>
</dbReference>
<feature type="compositionally biased region" description="Polar residues" evidence="1">
    <location>
        <begin position="94"/>
        <end position="105"/>
    </location>
</feature>
<gene>
    <name evidence="2" type="ORF">XENORESO_005770</name>
</gene>
<evidence type="ECO:0000256" key="1">
    <source>
        <dbReference type="SAM" id="MobiDB-lite"/>
    </source>
</evidence>
<sequence>MYLNANLSFHIYCISISDIPYREAGCLYMPGQFGSAVPRPKKHKERCRVADSTPQHHCHVPQCGPSPVISPPSHLHKPLSARPSITKEEKPHSPTRQSGQNSVES</sequence>